<dbReference type="GO" id="GO:0003677">
    <property type="term" value="F:DNA binding"/>
    <property type="evidence" value="ECO:0007669"/>
    <property type="project" value="InterPro"/>
</dbReference>
<accession>A0A1H7EI59</accession>
<feature type="compositionally biased region" description="Basic and acidic residues" evidence="1">
    <location>
        <begin position="32"/>
        <end position="41"/>
    </location>
</feature>
<protein>
    <submittedName>
        <fullName evidence="4">Helix-turn-helix</fullName>
    </submittedName>
</protein>
<proteinExistence type="predicted"/>
<sequence length="74" mass="8837">MKKDGEIKLLREERRKGVTQKLAAARTGMSERTARKYERAGKLPSQMKKPRTHRTRENPFSLDWPWVEEQLQRD</sequence>
<evidence type="ECO:0000259" key="2">
    <source>
        <dbReference type="Pfam" id="PF01381"/>
    </source>
</evidence>
<feature type="region of interest" description="Disordered" evidence="1">
    <location>
        <begin position="18"/>
        <end position="58"/>
    </location>
</feature>
<dbReference type="OrthoDB" id="8875582at2"/>
<reference evidence="4" key="1">
    <citation type="submission" date="2016-10" db="EMBL/GenBank/DDBJ databases">
        <authorList>
            <person name="de Groot N.N."/>
        </authorList>
    </citation>
    <scope>NUCLEOTIDE SEQUENCE [LARGE SCALE GENOMIC DNA]</scope>
    <source>
        <strain evidence="4">LMG 26031</strain>
    </source>
</reference>
<dbReference type="InterPro" id="IPR010982">
    <property type="entry name" value="Lambda_DNA-bd_dom_sf"/>
</dbReference>
<gene>
    <name evidence="3" type="ORF">SAMN05192539_10601</name>
    <name evidence="4" type="ORF">SAMN05192539_10731</name>
</gene>
<dbReference type="EMBL" id="FNYE01000073">
    <property type="protein sequence ID" value="SEK13636.1"/>
    <property type="molecule type" value="Genomic_DNA"/>
</dbReference>
<keyword evidence="5" id="KW-1185">Reference proteome</keyword>
<dbReference type="EMBL" id="FNYE01000060">
    <property type="protein sequence ID" value="SEK12710.1"/>
    <property type="molecule type" value="Genomic_DNA"/>
</dbReference>
<evidence type="ECO:0000313" key="4">
    <source>
        <dbReference type="EMBL" id="SEK13636.1"/>
    </source>
</evidence>
<feature type="non-terminal residue" evidence="4">
    <location>
        <position position="74"/>
    </location>
</feature>
<evidence type="ECO:0000313" key="3">
    <source>
        <dbReference type="EMBL" id="SEK12710.1"/>
    </source>
</evidence>
<reference evidence="5" key="2">
    <citation type="submission" date="2016-10" db="EMBL/GenBank/DDBJ databases">
        <authorList>
            <person name="Varghese N."/>
            <person name="Submissions S."/>
        </authorList>
    </citation>
    <scope>NUCLEOTIDE SEQUENCE [LARGE SCALE GENOMIC DNA]</scope>
    <source>
        <strain evidence="5">LMG 26031</strain>
    </source>
</reference>
<dbReference type="Pfam" id="PF01381">
    <property type="entry name" value="HTH_3"/>
    <property type="match status" value="1"/>
</dbReference>
<organism evidence="4 5">
    <name type="scientific">Paraburkholderia diazotrophica</name>
    <dbReference type="NCBI Taxonomy" id="667676"/>
    <lineage>
        <taxon>Bacteria</taxon>
        <taxon>Pseudomonadati</taxon>
        <taxon>Pseudomonadota</taxon>
        <taxon>Betaproteobacteria</taxon>
        <taxon>Burkholderiales</taxon>
        <taxon>Burkholderiaceae</taxon>
        <taxon>Paraburkholderia</taxon>
    </lineage>
</organism>
<dbReference type="InterPro" id="IPR001387">
    <property type="entry name" value="Cro/C1-type_HTH"/>
</dbReference>
<dbReference type="AlphaFoldDB" id="A0A1H7EI59"/>
<name>A0A1H7EI59_9BURK</name>
<evidence type="ECO:0000313" key="5">
    <source>
        <dbReference type="Proteomes" id="UP000198866"/>
    </source>
</evidence>
<evidence type="ECO:0000256" key="1">
    <source>
        <dbReference type="SAM" id="MobiDB-lite"/>
    </source>
</evidence>
<dbReference type="RefSeq" id="WP_143062423.1">
    <property type="nucleotide sequence ID" value="NZ_FNYE01000060.1"/>
</dbReference>
<dbReference type="Gene3D" id="1.10.260.40">
    <property type="entry name" value="lambda repressor-like DNA-binding domains"/>
    <property type="match status" value="1"/>
</dbReference>
<feature type="domain" description="HTH cro/C1-type" evidence="2">
    <location>
        <begin position="7"/>
        <end position="46"/>
    </location>
</feature>
<dbReference type="Proteomes" id="UP000198866">
    <property type="component" value="Unassembled WGS sequence"/>
</dbReference>
<dbReference type="STRING" id="667676.SAMN05192539_10601"/>